<dbReference type="RefSeq" id="WP_234263673.1">
    <property type="nucleotide sequence ID" value="NZ_BSPB01000037.1"/>
</dbReference>
<dbReference type="SUPFAM" id="SSF52151">
    <property type="entry name" value="FabD/lysophospholipase-like"/>
    <property type="match status" value="1"/>
</dbReference>
<evidence type="ECO:0000313" key="4">
    <source>
        <dbReference type="Proteomes" id="UP001156903"/>
    </source>
</evidence>
<dbReference type="InterPro" id="IPR016035">
    <property type="entry name" value="Acyl_Trfase/lysoPLipase"/>
</dbReference>
<dbReference type="Pfam" id="PF01734">
    <property type="entry name" value="Patatin"/>
    <property type="match status" value="1"/>
</dbReference>
<dbReference type="Proteomes" id="UP001156903">
    <property type="component" value="Unassembled WGS sequence"/>
</dbReference>
<sequence length="371" mass="40854">MPSDHRPALRLYAGPAARRHIEQHGLLPAHVGAVPGAAGGPKGLILGPLDRLIFGRWLPRADQPVHLIGASIGAWRMATACLPDCISGFERLERDYIAQDYELPPGSDRPTATQVSETFGANLAQFFGGHLAQVLHHPRYRLHVLTSRGRHLLRREHRLLTPLGYAGAFLANAVHRRALGAWLERVVFSTPMPMSPIPAPVPLPFAPDGLRTRQRPLTEANFMAALQASCSIPFLLKAVPDVAGAPRGAYWDGGITDYHLHLPYRLPASSPIVLYPHFQRAVVPGWLDKVWKRRHRPTPALDGTLVLAPDPRWVAALPGGKLPDRSDFTRYGTDLAARMAAWGTVVAMARQLADEFEAWLERPDPGRIEPL</sequence>
<evidence type="ECO:0000259" key="2">
    <source>
        <dbReference type="Pfam" id="PF01734"/>
    </source>
</evidence>
<name>A0ABQ6C7G5_9BURK</name>
<organism evidence="3 4">
    <name type="scientific">Hydrogenophaga electricum</name>
    <dbReference type="NCBI Taxonomy" id="1230953"/>
    <lineage>
        <taxon>Bacteria</taxon>
        <taxon>Pseudomonadati</taxon>
        <taxon>Pseudomonadota</taxon>
        <taxon>Betaproteobacteria</taxon>
        <taxon>Burkholderiales</taxon>
        <taxon>Comamonadaceae</taxon>
        <taxon>Hydrogenophaga</taxon>
    </lineage>
</organism>
<reference evidence="4" key="1">
    <citation type="journal article" date="2019" name="Int. J. Syst. Evol. Microbiol.">
        <title>The Global Catalogue of Microorganisms (GCM) 10K type strain sequencing project: providing services to taxonomists for standard genome sequencing and annotation.</title>
        <authorList>
            <consortium name="The Broad Institute Genomics Platform"/>
            <consortium name="The Broad Institute Genome Sequencing Center for Infectious Disease"/>
            <person name="Wu L."/>
            <person name="Ma J."/>
        </authorList>
    </citation>
    <scope>NUCLEOTIDE SEQUENCE [LARGE SCALE GENOMIC DNA]</scope>
    <source>
        <strain evidence="4">NBRC 109341</strain>
    </source>
</reference>
<evidence type="ECO:0000313" key="3">
    <source>
        <dbReference type="EMBL" id="GLS15900.1"/>
    </source>
</evidence>
<protein>
    <recommendedName>
        <fullName evidence="2">PNPLA domain-containing protein</fullName>
    </recommendedName>
</protein>
<dbReference type="InterPro" id="IPR002641">
    <property type="entry name" value="PNPLA_dom"/>
</dbReference>
<proteinExistence type="predicted"/>
<feature type="domain" description="PNPLA" evidence="2">
    <location>
        <begin position="59"/>
        <end position="257"/>
    </location>
</feature>
<evidence type="ECO:0000256" key="1">
    <source>
        <dbReference type="ARBA" id="ARBA00023098"/>
    </source>
</evidence>
<comment type="caution">
    <text evidence="3">The sequence shown here is derived from an EMBL/GenBank/DDBJ whole genome shotgun (WGS) entry which is preliminary data.</text>
</comment>
<gene>
    <name evidence="3" type="ORF">GCM10007935_33370</name>
</gene>
<keyword evidence="1" id="KW-0443">Lipid metabolism</keyword>
<dbReference type="EMBL" id="BSPB01000037">
    <property type="protein sequence ID" value="GLS15900.1"/>
    <property type="molecule type" value="Genomic_DNA"/>
</dbReference>
<accession>A0ABQ6C7G5</accession>
<keyword evidence="4" id="KW-1185">Reference proteome</keyword>